<sequence>MWGDYKVSVDSVIIDSNNELSQDGYISSMYIKLKHINCIYQSFKQIKIFNLLRNHLFYH</sequence>
<reference evidence="1" key="1">
    <citation type="journal article" date="2020" name="Nature">
        <title>Giant virus diversity and host interactions through global metagenomics.</title>
        <authorList>
            <person name="Schulz F."/>
            <person name="Roux S."/>
            <person name="Paez-Espino D."/>
            <person name="Jungbluth S."/>
            <person name="Walsh D.A."/>
            <person name="Denef V.J."/>
            <person name="McMahon K.D."/>
            <person name="Konstantinidis K.T."/>
            <person name="Eloe-Fadrosh E.A."/>
            <person name="Kyrpides N.C."/>
            <person name="Woyke T."/>
        </authorList>
    </citation>
    <scope>NUCLEOTIDE SEQUENCE</scope>
    <source>
        <strain evidence="1">GVMAG-M-3300025860-20</strain>
    </source>
</reference>
<dbReference type="AlphaFoldDB" id="A0A6C0J4V3"/>
<protein>
    <submittedName>
        <fullName evidence="1">Uncharacterized protein</fullName>
    </submittedName>
</protein>
<proteinExistence type="predicted"/>
<name>A0A6C0J4V3_9ZZZZ</name>
<evidence type="ECO:0000313" key="1">
    <source>
        <dbReference type="EMBL" id="QHU00699.1"/>
    </source>
</evidence>
<organism evidence="1">
    <name type="scientific">viral metagenome</name>
    <dbReference type="NCBI Taxonomy" id="1070528"/>
    <lineage>
        <taxon>unclassified sequences</taxon>
        <taxon>metagenomes</taxon>
        <taxon>organismal metagenomes</taxon>
    </lineage>
</organism>
<accession>A0A6C0J4V3</accession>
<dbReference type="EMBL" id="MN740328">
    <property type="protein sequence ID" value="QHU00699.1"/>
    <property type="molecule type" value="Genomic_DNA"/>
</dbReference>